<reference evidence="11" key="1">
    <citation type="submission" date="2017-01" db="EMBL/GenBank/DDBJ databases">
        <authorList>
            <person name="Varghese N."/>
            <person name="Submissions S."/>
        </authorList>
    </citation>
    <scope>NUCLEOTIDE SEQUENCE [LARGE SCALE GENOMIC DNA]</scope>
    <source>
        <strain evidence="11">ATCC 12950</strain>
    </source>
</reference>
<dbReference type="AlphaFoldDB" id="A0A1N6ZNQ6"/>
<dbReference type="EMBL" id="FTNI01000007">
    <property type="protein sequence ID" value="SIR28435.1"/>
    <property type="molecule type" value="Genomic_DNA"/>
</dbReference>
<dbReference type="InterPro" id="IPR002716">
    <property type="entry name" value="PIN_dom"/>
</dbReference>
<evidence type="ECO:0000313" key="11">
    <source>
        <dbReference type="Proteomes" id="UP000186096"/>
    </source>
</evidence>
<evidence type="ECO:0000256" key="3">
    <source>
        <dbReference type="ARBA" id="ARBA00022722"/>
    </source>
</evidence>
<dbReference type="HAMAP" id="MF_00265">
    <property type="entry name" value="VapC_Nob1"/>
    <property type="match status" value="1"/>
</dbReference>
<sequence length="130" mass="14362">MIIDTSAIIAIINGEPDAIDLARTIRDAPTRRISAGTYVELAAVVERARDPAASRLLDDLLARMRVQIMPVTPEQARTARRAYWDYGRGSGHKAGLNFGDCFSYALARECREPLLFKGDDFTHTDVTPAL</sequence>
<dbReference type="GO" id="GO:0000287">
    <property type="term" value="F:magnesium ion binding"/>
    <property type="evidence" value="ECO:0007669"/>
    <property type="project" value="UniProtKB-UniRule"/>
</dbReference>
<dbReference type="InterPro" id="IPR022907">
    <property type="entry name" value="VapC_family"/>
</dbReference>
<dbReference type="RefSeq" id="WP_076434709.1">
    <property type="nucleotide sequence ID" value="NZ_FTNI01000007.1"/>
</dbReference>
<evidence type="ECO:0000313" key="10">
    <source>
        <dbReference type="EMBL" id="SIR28435.1"/>
    </source>
</evidence>
<evidence type="ECO:0000256" key="5">
    <source>
        <dbReference type="ARBA" id="ARBA00022801"/>
    </source>
</evidence>
<feature type="binding site" evidence="8">
    <location>
        <position position="4"/>
    </location>
    <ligand>
        <name>Mg(2+)</name>
        <dbReference type="ChEBI" id="CHEBI:18420"/>
    </ligand>
</feature>
<evidence type="ECO:0000256" key="8">
    <source>
        <dbReference type="HAMAP-Rule" id="MF_00265"/>
    </source>
</evidence>
<dbReference type="SUPFAM" id="SSF88723">
    <property type="entry name" value="PIN domain-like"/>
    <property type="match status" value="1"/>
</dbReference>
<evidence type="ECO:0000256" key="6">
    <source>
        <dbReference type="ARBA" id="ARBA00022842"/>
    </source>
</evidence>
<dbReference type="OrthoDB" id="32625at2"/>
<dbReference type="GO" id="GO:0016787">
    <property type="term" value="F:hydrolase activity"/>
    <property type="evidence" value="ECO:0007669"/>
    <property type="project" value="UniProtKB-KW"/>
</dbReference>
<evidence type="ECO:0000256" key="2">
    <source>
        <dbReference type="ARBA" id="ARBA00022649"/>
    </source>
</evidence>
<evidence type="ECO:0000259" key="9">
    <source>
        <dbReference type="Pfam" id="PF01850"/>
    </source>
</evidence>
<feature type="binding site" evidence="8">
    <location>
        <position position="100"/>
    </location>
    <ligand>
        <name>Mg(2+)</name>
        <dbReference type="ChEBI" id="CHEBI:18420"/>
    </ligand>
</feature>
<organism evidence="10 11">
    <name type="scientific">Microbispora rosea</name>
    <dbReference type="NCBI Taxonomy" id="58117"/>
    <lineage>
        <taxon>Bacteria</taxon>
        <taxon>Bacillati</taxon>
        <taxon>Actinomycetota</taxon>
        <taxon>Actinomycetes</taxon>
        <taxon>Streptosporangiales</taxon>
        <taxon>Streptosporangiaceae</taxon>
        <taxon>Microbispora</taxon>
    </lineage>
</organism>
<evidence type="ECO:0000256" key="7">
    <source>
        <dbReference type="ARBA" id="ARBA00038093"/>
    </source>
</evidence>
<dbReference type="GO" id="GO:0090729">
    <property type="term" value="F:toxin activity"/>
    <property type="evidence" value="ECO:0007669"/>
    <property type="project" value="UniProtKB-KW"/>
</dbReference>
<dbReference type="Proteomes" id="UP000186096">
    <property type="component" value="Unassembled WGS sequence"/>
</dbReference>
<dbReference type="EC" id="3.1.-.-" evidence="8"/>
<accession>A0A1N6ZNQ6</accession>
<dbReference type="GO" id="GO:0004540">
    <property type="term" value="F:RNA nuclease activity"/>
    <property type="evidence" value="ECO:0007669"/>
    <property type="project" value="InterPro"/>
</dbReference>
<name>A0A1N6ZNQ6_9ACTN</name>
<dbReference type="InterPro" id="IPR050556">
    <property type="entry name" value="Type_II_TA_system_RNase"/>
</dbReference>
<keyword evidence="8" id="KW-0800">Toxin</keyword>
<gene>
    <name evidence="8" type="primary">vapC</name>
    <name evidence="10" type="ORF">SAMN05421833_107214</name>
</gene>
<comment type="function">
    <text evidence="8">Toxic component of a toxin-antitoxin (TA) system. An RNase.</text>
</comment>
<keyword evidence="3 8" id="KW-0540">Nuclease</keyword>
<evidence type="ECO:0000256" key="4">
    <source>
        <dbReference type="ARBA" id="ARBA00022723"/>
    </source>
</evidence>
<protein>
    <recommendedName>
        <fullName evidence="8">Ribonuclease VapC</fullName>
        <shortName evidence="8">RNase VapC</shortName>
        <ecNumber evidence="8">3.1.-.-</ecNumber>
    </recommendedName>
    <alternativeName>
        <fullName evidence="8">Toxin VapC</fullName>
    </alternativeName>
</protein>
<dbReference type="Pfam" id="PF01850">
    <property type="entry name" value="PIN"/>
    <property type="match status" value="1"/>
</dbReference>
<keyword evidence="6 8" id="KW-0460">Magnesium</keyword>
<dbReference type="CDD" id="cd09871">
    <property type="entry name" value="PIN_MtVapC28-VapC30-like"/>
    <property type="match status" value="1"/>
</dbReference>
<dbReference type="PANTHER" id="PTHR33653">
    <property type="entry name" value="RIBONUCLEASE VAPC2"/>
    <property type="match status" value="1"/>
</dbReference>
<proteinExistence type="inferred from homology"/>
<comment type="cofactor">
    <cofactor evidence="1 8">
        <name>Mg(2+)</name>
        <dbReference type="ChEBI" id="CHEBI:18420"/>
    </cofactor>
</comment>
<evidence type="ECO:0000256" key="1">
    <source>
        <dbReference type="ARBA" id="ARBA00001946"/>
    </source>
</evidence>
<feature type="domain" description="PIN" evidence="9">
    <location>
        <begin position="1"/>
        <end position="125"/>
    </location>
</feature>
<keyword evidence="11" id="KW-1185">Reference proteome</keyword>
<keyword evidence="4 8" id="KW-0479">Metal-binding</keyword>
<dbReference type="STRING" id="58117.SAMN05421833_107214"/>
<keyword evidence="2 8" id="KW-1277">Toxin-antitoxin system</keyword>
<keyword evidence="5 8" id="KW-0378">Hydrolase</keyword>
<dbReference type="InterPro" id="IPR029060">
    <property type="entry name" value="PIN-like_dom_sf"/>
</dbReference>
<dbReference type="Gene3D" id="3.40.50.1010">
    <property type="entry name" value="5'-nuclease"/>
    <property type="match status" value="1"/>
</dbReference>
<comment type="similarity">
    <text evidence="7 8">Belongs to the PINc/VapC protein family.</text>
</comment>
<dbReference type="PANTHER" id="PTHR33653:SF1">
    <property type="entry name" value="RIBONUCLEASE VAPC2"/>
    <property type="match status" value="1"/>
</dbReference>